<keyword evidence="5" id="KW-0067">ATP-binding</keyword>
<dbReference type="GO" id="GO:0000722">
    <property type="term" value="P:telomere maintenance via recombination"/>
    <property type="evidence" value="ECO:0007669"/>
    <property type="project" value="Ensembl"/>
</dbReference>
<comment type="subcellular location">
    <subcellularLocation>
        <location evidence="1">Nucleus</location>
    </subcellularLocation>
</comment>
<evidence type="ECO:0000256" key="2">
    <source>
        <dbReference type="ARBA" id="ARBA00007095"/>
    </source>
</evidence>
<dbReference type="Gene3D" id="3.40.50.300">
    <property type="entry name" value="P-loop containing nucleotide triphosphate hydrolases"/>
    <property type="match status" value="1"/>
</dbReference>
<evidence type="ECO:0000256" key="10">
    <source>
        <dbReference type="SAM" id="MobiDB-lite"/>
    </source>
</evidence>
<dbReference type="InterPro" id="IPR013632">
    <property type="entry name" value="Rad51_C"/>
</dbReference>
<comment type="similarity">
    <text evidence="2">Belongs to the RecA family. RAD51 subfamily.</text>
</comment>
<keyword evidence="7" id="KW-0233">DNA recombination</keyword>
<dbReference type="GO" id="GO:0043015">
    <property type="term" value="F:gamma-tubulin binding"/>
    <property type="evidence" value="ECO:0007669"/>
    <property type="project" value="Ensembl"/>
</dbReference>
<keyword evidence="13" id="KW-1185">Reference proteome</keyword>
<dbReference type="AlphaFoldDB" id="A0A6I8P7P3"/>
<dbReference type="Pfam" id="PF08423">
    <property type="entry name" value="Rad51"/>
    <property type="match status" value="1"/>
</dbReference>
<evidence type="ECO:0000313" key="13">
    <source>
        <dbReference type="Proteomes" id="UP000002279"/>
    </source>
</evidence>
<keyword evidence="6" id="KW-0238">DNA-binding</keyword>
<dbReference type="PANTHER" id="PTHR46457">
    <property type="entry name" value="DNA REPAIR PROTEIN RAD51 HOMOLOG 4"/>
    <property type="match status" value="1"/>
</dbReference>
<evidence type="ECO:0000256" key="4">
    <source>
        <dbReference type="ARBA" id="ARBA00022763"/>
    </source>
</evidence>
<dbReference type="GO" id="GO:0005524">
    <property type="term" value="F:ATP binding"/>
    <property type="evidence" value="ECO:0007669"/>
    <property type="project" value="UniProtKB-KW"/>
</dbReference>
<dbReference type="PANTHER" id="PTHR46457:SF1">
    <property type="entry name" value="DNA REPAIR PROTEIN RAD51 HOMOLOG 4"/>
    <property type="match status" value="1"/>
</dbReference>
<reference evidence="12 13" key="1">
    <citation type="journal article" date="2008" name="Nature">
        <title>Genome analysis of the platypus reveals unique signatures of evolution.</title>
        <authorList>
            <person name="Warren W.C."/>
            <person name="Hillier L.W."/>
            <person name="Marshall Graves J.A."/>
            <person name="Birney E."/>
            <person name="Ponting C.P."/>
            <person name="Grutzner F."/>
            <person name="Belov K."/>
            <person name="Miller W."/>
            <person name="Clarke L."/>
            <person name="Chinwalla A.T."/>
            <person name="Yang S.P."/>
            <person name="Heger A."/>
            <person name="Locke D.P."/>
            <person name="Miethke P."/>
            <person name="Waters P.D."/>
            <person name="Veyrunes F."/>
            <person name="Fulton L."/>
            <person name="Fulton B."/>
            <person name="Graves T."/>
            <person name="Wallis J."/>
            <person name="Puente X.S."/>
            <person name="Lopez-Otin C."/>
            <person name="Ordonez G.R."/>
            <person name="Eichler E.E."/>
            <person name="Chen L."/>
            <person name="Cheng Z."/>
            <person name="Deakin J.E."/>
            <person name="Alsop A."/>
            <person name="Thompson K."/>
            <person name="Kirby P."/>
            <person name="Papenfuss A.T."/>
            <person name="Wakefield M.J."/>
            <person name="Olender T."/>
            <person name="Lancet D."/>
            <person name="Huttley G.A."/>
            <person name="Smit A.F."/>
            <person name="Pask A."/>
            <person name="Temple-Smith P."/>
            <person name="Batzer M.A."/>
            <person name="Walker J.A."/>
            <person name="Konkel M.K."/>
            <person name="Harris R.S."/>
            <person name="Whittington C.M."/>
            <person name="Wong E.S."/>
            <person name="Gemmell N.J."/>
            <person name="Buschiazzo E."/>
            <person name="Vargas Jentzsch I.M."/>
            <person name="Merkel A."/>
            <person name="Schmitz J."/>
            <person name="Zemann A."/>
            <person name="Churakov G."/>
            <person name="Kriegs J.O."/>
            <person name="Brosius J."/>
            <person name="Murchison E.P."/>
            <person name="Sachidanandam R."/>
            <person name="Smith C."/>
            <person name="Hannon G.J."/>
            <person name="Tsend-Ayush E."/>
            <person name="McMillan D."/>
            <person name="Attenborough R."/>
            <person name="Rens W."/>
            <person name="Ferguson-Smith M."/>
            <person name="Lefevre C.M."/>
            <person name="Sharp J.A."/>
            <person name="Nicholas K.R."/>
            <person name="Ray D.A."/>
            <person name="Kube M."/>
            <person name="Reinhardt R."/>
            <person name="Pringle T.H."/>
            <person name="Taylor J."/>
            <person name="Jones R.C."/>
            <person name="Nixon B."/>
            <person name="Dacheux J.L."/>
            <person name="Niwa H."/>
            <person name="Sekita Y."/>
            <person name="Huang X."/>
            <person name="Stark A."/>
            <person name="Kheradpour P."/>
            <person name="Kellis M."/>
            <person name="Flicek P."/>
            <person name="Chen Y."/>
            <person name="Webber C."/>
            <person name="Hardison R."/>
            <person name="Nelson J."/>
            <person name="Hallsworth-Pepin K."/>
            <person name="Delehaunty K."/>
            <person name="Markovic C."/>
            <person name="Minx P."/>
            <person name="Feng Y."/>
            <person name="Kremitzki C."/>
            <person name="Mitreva M."/>
            <person name="Glasscock J."/>
            <person name="Wylie T."/>
            <person name="Wohldmann P."/>
            <person name="Thiru P."/>
            <person name="Nhan M.N."/>
            <person name="Pohl C.S."/>
            <person name="Smith S.M."/>
            <person name="Hou S."/>
            <person name="Nefedov M."/>
            <person name="de Jong P.J."/>
            <person name="Renfree M.B."/>
            <person name="Mardis E.R."/>
            <person name="Wilson R.K."/>
        </authorList>
    </citation>
    <scope>NUCLEOTIDE SEQUENCE [LARGE SCALE GENOMIC DNA]</scope>
    <source>
        <strain evidence="12 13">Glennie</strain>
    </source>
</reference>
<accession>A0A6I8P7P3</accession>
<dbReference type="GO" id="GO:0000400">
    <property type="term" value="F:four-way junction DNA binding"/>
    <property type="evidence" value="ECO:0007669"/>
    <property type="project" value="Ensembl"/>
</dbReference>
<dbReference type="SUPFAM" id="SSF52540">
    <property type="entry name" value="P-loop containing nucleoside triphosphate hydrolases"/>
    <property type="match status" value="1"/>
</dbReference>
<organism evidence="12 13">
    <name type="scientific">Ornithorhynchus anatinus</name>
    <name type="common">Duckbill platypus</name>
    <dbReference type="NCBI Taxonomy" id="9258"/>
    <lineage>
        <taxon>Eukaryota</taxon>
        <taxon>Metazoa</taxon>
        <taxon>Chordata</taxon>
        <taxon>Craniata</taxon>
        <taxon>Vertebrata</taxon>
        <taxon>Euteleostomi</taxon>
        <taxon>Mammalia</taxon>
        <taxon>Monotremata</taxon>
        <taxon>Ornithorhynchidae</taxon>
        <taxon>Ornithorhynchus</taxon>
    </lineage>
</organism>
<dbReference type="InterPro" id="IPR003593">
    <property type="entry name" value="AAA+_ATPase"/>
</dbReference>
<feature type="domain" description="RecA family profile 1" evidence="11">
    <location>
        <begin position="78"/>
        <end position="251"/>
    </location>
</feature>
<feature type="compositionally biased region" description="Basic and acidic residues" evidence="10">
    <location>
        <begin position="313"/>
        <end position="329"/>
    </location>
</feature>
<dbReference type="GO" id="GO:0005813">
    <property type="term" value="C:centrosome"/>
    <property type="evidence" value="ECO:0007669"/>
    <property type="project" value="Ensembl"/>
</dbReference>
<dbReference type="OMA" id="QRIHTFR"/>
<gene>
    <name evidence="12" type="primary">RAD51D</name>
</gene>
<protein>
    <submittedName>
        <fullName evidence="12">RAD51 paralog D</fullName>
    </submittedName>
</protein>
<reference evidence="12" key="3">
    <citation type="submission" date="2025-09" db="UniProtKB">
        <authorList>
            <consortium name="Ensembl"/>
        </authorList>
    </citation>
    <scope>IDENTIFICATION</scope>
    <source>
        <strain evidence="12">Glennie</strain>
    </source>
</reference>
<proteinExistence type="inferred from homology"/>
<dbReference type="SMART" id="SM00382">
    <property type="entry name" value="AAA"/>
    <property type="match status" value="1"/>
</dbReference>
<dbReference type="GO" id="GO:0003697">
    <property type="term" value="F:single-stranded DNA binding"/>
    <property type="evidence" value="ECO:0000318"/>
    <property type="project" value="GO_Central"/>
</dbReference>
<feature type="compositionally biased region" description="Polar residues" evidence="10">
    <location>
        <begin position="407"/>
        <end position="417"/>
    </location>
</feature>
<dbReference type="GO" id="GO:0140664">
    <property type="term" value="F:ATP-dependent DNA damage sensor activity"/>
    <property type="evidence" value="ECO:0007669"/>
    <property type="project" value="Ensembl"/>
</dbReference>
<dbReference type="GO" id="GO:0000781">
    <property type="term" value="C:chromosome, telomeric region"/>
    <property type="evidence" value="ECO:0007669"/>
    <property type="project" value="Ensembl"/>
</dbReference>
<evidence type="ECO:0000256" key="3">
    <source>
        <dbReference type="ARBA" id="ARBA00022741"/>
    </source>
</evidence>
<reference evidence="12" key="2">
    <citation type="submission" date="2025-08" db="UniProtKB">
        <authorList>
            <consortium name="Ensembl"/>
        </authorList>
    </citation>
    <scope>IDENTIFICATION</scope>
    <source>
        <strain evidence="12">Glennie</strain>
    </source>
</reference>
<dbReference type="GO" id="GO:0005657">
    <property type="term" value="C:replication fork"/>
    <property type="evidence" value="ECO:0000318"/>
    <property type="project" value="GO_Central"/>
</dbReference>
<keyword evidence="4" id="KW-0227">DNA damage</keyword>
<dbReference type="GO" id="GO:0005815">
    <property type="term" value="C:microtubule organizing center"/>
    <property type="evidence" value="ECO:0000318"/>
    <property type="project" value="GO_Central"/>
</dbReference>
<dbReference type="GO" id="GO:0000724">
    <property type="term" value="P:double-strand break repair via homologous recombination"/>
    <property type="evidence" value="ECO:0000318"/>
    <property type="project" value="GO_Central"/>
</dbReference>
<dbReference type="GO" id="GO:0033063">
    <property type="term" value="C:Rad51B-Rad51C-Rad51D-XRCC2 complex"/>
    <property type="evidence" value="ECO:0000318"/>
    <property type="project" value="GO_Central"/>
</dbReference>
<dbReference type="InterPro" id="IPR048943">
    <property type="entry name" value="RAD51D_N"/>
</dbReference>
<dbReference type="InterPro" id="IPR020588">
    <property type="entry name" value="RecA_ATP-bd"/>
</dbReference>
<evidence type="ECO:0000256" key="7">
    <source>
        <dbReference type="ARBA" id="ARBA00023172"/>
    </source>
</evidence>
<evidence type="ECO:0000256" key="9">
    <source>
        <dbReference type="ARBA" id="ARBA00023242"/>
    </source>
</evidence>
<evidence type="ECO:0000256" key="1">
    <source>
        <dbReference type="ARBA" id="ARBA00004123"/>
    </source>
</evidence>
<evidence type="ECO:0000259" key="11">
    <source>
        <dbReference type="PROSITE" id="PS50162"/>
    </source>
</evidence>
<evidence type="ECO:0000256" key="8">
    <source>
        <dbReference type="ARBA" id="ARBA00023204"/>
    </source>
</evidence>
<dbReference type="Ensembl" id="ENSOANT00000057639.1">
    <property type="protein sequence ID" value="ENSOANP00000048883.1"/>
    <property type="gene ID" value="ENSOANG00000046664.1"/>
</dbReference>
<keyword evidence="3" id="KW-0547">Nucleotide-binding</keyword>
<dbReference type="InterPro" id="IPR051988">
    <property type="entry name" value="HRR_RAD51_Paralog"/>
</dbReference>
<dbReference type="GO" id="GO:0000723">
    <property type="term" value="P:telomere maintenance"/>
    <property type="evidence" value="ECO:0000318"/>
    <property type="project" value="GO_Central"/>
</dbReference>
<dbReference type="CDD" id="cd19489">
    <property type="entry name" value="Rad51D"/>
    <property type="match status" value="1"/>
</dbReference>
<dbReference type="GO" id="GO:0008094">
    <property type="term" value="F:ATP-dependent activity, acting on DNA"/>
    <property type="evidence" value="ECO:0000318"/>
    <property type="project" value="GO_Central"/>
</dbReference>
<dbReference type="InterPro" id="IPR047323">
    <property type="entry name" value="Rad51D_C"/>
</dbReference>
<evidence type="ECO:0000313" key="12">
    <source>
        <dbReference type="Ensembl" id="ENSOANP00000048883.1"/>
    </source>
</evidence>
<dbReference type="FunCoup" id="A0A6I8P7P3">
    <property type="interactions" value="1458"/>
</dbReference>
<dbReference type="GeneTree" id="ENSGT00940000159095"/>
<keyword evidence="8" id="KW-0234">DNA repair</keyword>
<dbReference type="InterPro" id="IPR027417">
    <property type="entry name" value="P-loop_NTPase"/>
</dbReference>
<sequence>MAALRAGLCPGLTDRSVRLLREHGIRTVVDLVSARLEEVSRRCGLSYKALVAARRVLLAQFSALPLSGADVYEELAETTAILPTGLPGLDRLLDSGLYTGEVAELTGAPGSGKTQVCLCAAASVAHGLGRNVLFLDSTGGFTAARLLQLLRARTRDEEEQAGALRRIRVERSFDAFGVLDALQDLRGSFSRQGTGAPGPVKMLVLDSVSAVISPLLGGRQSEGLAVMTQLARELKTLAREFGLAVVVTNHLTRDRETGRSRPGLGRSWSFVPSTRVVLEGAGPRRTARLAKSPRQVGRARGRGRGDPGPPAREGGREGGRRSALGEEARAGAGPPPGRGAGGGGRGSRPHPPRALRHIPVWPPLLSGPRSPPPEPGGGRPAPTDRLSPSPRQPTGIQEALDLETWGSPATSPSPEGS</sequence>
<dbReference type="PROSITE" id="PS50162">
    <property type="entry name" value="RECA_2"/>
    <property type="match status" value="1"/>
</dbReference>
<dbReference type="InParanoid" id="A0A6I8P7P3"/>
<name>A0A6I8P7P3_ORNAN</name>
<dbReference type="Bgee" id="ENSOANG00000046664">
    <property type="expression patterns" value="Expressed in heart and 7 other cell types or tissues"/>
</dbReference>
<evidence type="ECO:0000256" key="6">
    <source>
        <dbReference type="ARBA" id="ARBA00023125"/>
    </source>
</evidence>
<feature type="region of interest" description="Disordered" evidence="10">
    <location>
        <begin position="279"/>
        <end position="417"/>
    </location>
</feature>
<dbReference type="Pfam" id="PF21794">
    <property type="entry name" value="RAD51D_N"/>
    <property type="match status" value="1"/>
</dbReference>
<evidence type="ECO:0000256" key="5">
    <source>
        <dbReference type="ARBA" id="ARBA00022840"/>
    </source>
</evidence>
<dbReference type="GO" id="GO:0042148">
    <property type="term" value="P:DNA strand invasion"/>
    <property type="evidence" value="ECO:0000318"/>
    <property type="project" value="GO_Central"/>
</dbReference>
<keyword evidence="9" id="KW-0539">Nucleus</keyword>
<dbReference type="Proteomes" id="UP000002279">
    <property type="component" value="Chromosome 17"/>
</dbReference>
<dbReference type="GO" id="GO:0007131">
    <property type="term" value="P:reciprocal meiotic recombination"/>
    <property type="evidence" value="ECO:0000318"/>
    <property type="project" value="GO_Central"/>
</dbReference>
<feature type="compositionally biased region" description="Basic residues" evidence="10">
    <location>
        <begin position="347"/>
        <end position="356"/>
    </location>
</feature>